<proteinExistence type="predicted"/>
<dbReference type="EMBL" id="CAACVJ010000035">
    <property type="protein sequence ID" value="VEP12033.1"/>
    <property type="molecule type" value="Genomic_DNA"/>
</dbReference>
<evidence type="ECO:0000313" key="2">
    <source>
        <dbReference type="Proteomes" id="UP000320055"/>
    </source>
</evidence>
<evidence type="ECO:0000313" key="1">
    <source>
        <dbReference type="EMBL" id="VEP12033.1"/>
    </source>
</evidence>
<gene>
    <name evidence="1" type="ORF">H1P_130053</name>
</gene>
<sequence length="45" mass="5410">MKSSERFGVASLFTLLVEQRFKHDYCKYFNTGRYFQNRICLANIN</sequence>
<organism evidence="1 2">
    <name type="scientific">Hyella patelloides LEGE 07179</name>
    <dbReference type="NCBI Taxonomy" id="945734"/>
    <lineage>
        <taxon>Bacteria</taxon>
        <taxon>Bacillati</taxon>
        <taxon>Cyanobacteriota</taxon>
        <taxon>Cyanophyceae</taxon>
        <taxon>Pleurocapsales</taxon>
        <taxon>Hyellaceae</taxon>
        <taxon>Hyella</taxon>
    </lineage>
</organism>
<dbReference type="Proteomes" id="UP000320055">
    <property type="component" value="Unassembled WGS sequence"/>
</dbReference>
<dbReference type="AlphaFoldDB" id="A0A563VL24"/>
<name>A0A563VL24_9CYAN</name>
<accession>A0A563VL24</accession>
<keyword evidence="2" id="KW-1185">Reference proteome</keyword>
<reference evidence="1 2" key="1">
    <citation type="submission" date="2019-01" db="EMBL/GenBank/DDBJ databases">
        <authorList>
            <person name="Brito A."/>
        </authorList>
    </citation>
    <scope>NUCLEOTIDE SEQUENCE [LARGE SCALE GENOMIC DNA]</scope>
    <source>
        <strain evidence="1">1</strain>
    </source>
</reference>
<protein>
    <submittedName>
        <fullName evidence="1">Uncharacterized protein</fullName>
    </submittedName>
</protein>